<accession>X0UWX4</accession>
<sequence>AQYKFAFVEKMNVNFVAELLGLGVIPVFAVGERVLGLEEGVQFIRREDLDDISLSDERRLRENCIQYYKDKIISDGVFRSLVNHVLVRDFQCLDF</sequence>
<protein>
    <submittedName>
        <fullName evidence="1">Uncharacterized protein</fullName>
    </submittedName>
</protein>
<evidence type="ECO:0000313" key="1">
    <source>
        <dbReference type="EMBL" id="GAF92935.1"/>
    </source>
</evidence>
<proteinExistence type="predicted"/>
<reference evidence="1" key="1">
    <citation type="journal article" date="2014" name="Front. Microbiol.">
        <title>High frequency of phylogenetically diverse reductive dehalogenase-homologous genes in deep subseafloor sedimentary metagenomes.</title>
        <authorList>
            <person name="Kawai M."/>
            <person name="Futagami T."/>
            <person name="Toyoda A."/>
            <person name="Takaki Y."/>
            <person name="Nishi S."/>
            <person name="Hori S."/>
            <person name="Arai W."/>
            <person name="Tsubouchi T."/>
            <person name="Morono Y."/>
            <person name="Uchiyama I."/>
            <person name="Ito T."/>
            <person name="Fujiyama A."/>
            <person name="Inagaki F."/>
            <person name="Takami H."/>
        </authorList>
    </citation>
    <scope>NUCLEOTIDE SEQUENCE</scope>
    <source>
        <strain evidence="1">Expedition CK06-06</strain>
    </source>
</reference>
<name>X0UWX4_9ZZZZ</name>
<dbReference type="EMBL" id="BARS01019622">
    <property type="protein sequence ID" value="GAF92935.1"/>
    <property type="molecule type" value="Genomic_DNA"/>
</dbReference>
<dbReference type="AlphaFoldDB" id="X0UWX4"/>
<comment type="caution">
    <text evidence="1">The sequence shown here is derived from an EMBL/GenBank/DDBJ whole genome shotgun (WGS) entry which is preliminary data.</text>
</comment>
<feature type="non-terminal residue" evidence="1">
    <location>
        <position position="1"/>
    </location>
</feature>
<organism evidence="1">
    <name type="scientific">marine sediment metagenome</name>
    <dbReference type="NCBI Taxonomy" id="412755"/>
    <lineage>
        <taxon>unclassified sequences</taxon>
        <taxon>metagenomes</taxon>
        <taxon>ecological metagenomes</taxon>
    </lineage>
</organism>
<gene>
    <name evidence="1" type="ORF">S01H1_31766</name>
</gene>